<evidence type="ECO:0000313" key="2">
    <source>
        <dbReference type="EMBL" id="MEQ2254038.1"/>
    </source>
</evidence>
<comment type="caution">
    <text evidence="2">The sequence shown here is derived from an EMBL/GenBank/DDBJ whole genome shotgun (WGS) entry which is preliminary data.</text>
</comment>
<evidence type="ECO:0008006" key="4">
    <source>
        <dbReference type="Google" id="ProtNLM"/>
    </source>
</evidence>
<proteinExistence type="predicted"/>
<gene>
    <name evidence="2" type="ORF">ILYODFUR_038781</name>
</gene>
<evidence type="ECO:0000313" key="3">
    <source>
        <dbReference type="Proteomes" id="UP001482620"/>
    </source>
</evidence>
<evidence type="ECO:0000256" key="1">
    <source>
        <dbReference type="SAM" id="Phobius"/>
    </source>
</evidence>
<accession>A0ABV0VCI0</accession>
<dbReference type="Proteomes" id="UP001482620">
    <property type="component" value="Unassembled WGS sequence"/>
</dbReference>
<dbReference type="EMBL" id="JAHRIQ010102853">
    <property type="protein sequence ID" value="MEQ2254038.1"/>
    <property type="molecule type" value="Genomic_DNA"/>
</dbReference>
<keyword evidence="1" id="KW-1133">Transmembrane helix</keyword>
<protein>
    <recommendedName>
        <fullName evidence="4">C2H2-type domain-containing protein</fullName>
    </recommendedName>
</protein>
<feature type="transmembrane region" description="Helical" evidence="1">
    <location>
        <begin position="43"/>
        <end position="67"/>
    </location>
</feature>
<name>A0ABV0VCI0_9TELE</name>
<organism evidence="2 3">
    <name type="scientific">Ilyodon furcidens</name>
    <name type="common">goldbreast splitfin</name>
    <dbReference type="NCBI Taxonomy" id="33524"/>
    <lineage>
        <taxon>Eukaryota</taxon>
        <taxon>Metazoa</taxon>
        <taxon>Chordata</taxon>
        <taxon>Craniata</taxon>
        <taxon>Vertebrata</taxon>
        <taxon>Euteleostomi</taxon>
        <taxon>Actinopterygii</taxon>
        <taxon>Neopterygii</taxon>
        <taxon>Teleostei</taxon>
        <taxon>Neoteleostei</taxon>
        <taxon>Acanthomorphata</taxon>
        <taxon>Ovalentaria</taxon>
        <taxon>Atherinomorphae</taxon>
        <taxon>Cyprinodontiformes</taxon>
        <taxon>Goodeidae</taxon>
        <taxon>Ilyodon</taxon>
    </lineage>
</organism>
<reference evidence="2 3" key="1">
    <citation type="submission" date="2021-06" db="EMBL/GenBank/DDBJ databases">
        <authorList>
            <person name="Palmer J.M."/>
        </authorList>
    </citation>
    <scope>NUCLEOTIDE SEQUENCE [LARGE SCALE GENOMIC DNA]</scope>
    <source>
        <strain evidence="3">if_2019</strain>
        <tissue evidence="2">Muscle</tissue>
    </source>
</reference>
<keyword evidence="1" id="KW-0472">Membrane</keyword>
<sequence>MRSIMVKDLSPAEDGEVCTLRQCLRRFSDSSLLHSQRFEHDKYVFALLVFGILKIFDPLMQSYRLLLAKRRAKIRKMFHPSMVYDHFSITGHSSSGACLSIVVIG</sequence>
<keyword evidence="1" id="KW-0812">Transmembrane</keyword>
<keyword evidence="3" id="KW-1185">Reference proteome</keyword>